<dbReference type="PANTHER" id="PTHR42655:SF1">
    <property type="entry name" value="GLYCOGEN PHOSPHORYLASE"/>
    <property type="match status" value="1"/>
</dbReference>
<evidence type="ECO:0000256" key="9">
    <source>
        <dbReference type="ARBA" id="ARBA00023277"/>
    </source>
</evidence>
<dbReference type="Pfam" id="PF11897">
    <property type="entry name" value="DUF3417"/>
    <property type="match status" value="1"/>
</dbReference>
<organism evidence="13 14">
    <name type="scientific">Nitrospira japonica</name>
    <dbReference type="NCBI Taxonomy" id="1325564"/>
    <lineage>
        <taxon>Bacteria</taxon>
        <taxon>Pseudomonadati</taxon>
        <taxon>Nitrospirota</taxon>
        <taxon>Nitrospiria</taxon>
        <taxon>Nitrospirales</taxon>
        <taxon>Nitrospiraceae</taxon>
        <taxon>Nitrospira</taxon>
    </lineage>
</organism>
<evidence type="ECO:0000313" key="13">
    <source>
        <dbReference type="EMBL" id="SLM48491.1"/>
    </source>
</evidence>
<dbReference type="NCBIfam" id="TIGR02094">
    <property type="entry name" value="more_P_ylases"/>
    <property type="match status" value="1"/>
</dbReference>
<dbReference type="EMBL" id="LT828648">
    <property type="protein sequence ID" value="SLM48491.1"/>
    <property type="molecule type" value="Genomic_DNA"/>
</dbReference>
<dbReference type="Proteomes" id="UP000192042">
    <property type="component" value="Chromosome I"/>
</dbReference>
<dbReference type="GO" id="GO:0030170">
    <property type="term" value="F:pyridoxal phosphate binding"/>
    <property type="evidence" value="ECO:0007669"/>
    <property type="project" value="InterPro"/>
</dbReference>
<comment type="similarity">
    <text evidence="3">Belongs to the glycogen phosphorylase family.</text>
</comment>
<dbReference type="InterPro" id="IPR052182">
    <property type="entry name" value="Glycogen/Maltodextrin_Phosph"/>
</dbReference>
<evidence type="ECO:0000256" key="10">
    <source>
        <dbReference type="ARBA" id="ARBA00025174"/>
    </source>
</evidence>
<keyword evidence="8 11" id="KW-0663">Pyridoxal phosphate</keyword>
<dbReference type="RefSeq" id="WP_080886863.1">
    <property type="nucleotide sequence ID" value="NZ_LT828648.1"/>
</dbReference>
<dbReference type="EC" id="2.4.1.1" evidence="4"/>
<reference evidence="13 14" key="1">
    <citation type="submission" date="2017-03" db="EMBL/GenBank/DDBJ databases">
        <authorList>
            <person name="Afonso C.L."/>
            <person name="Miller P.J."/>
            <person name="Scott M.A."/>
            <person name="Spackman E."/>
            <person name="Goraichik I."/>
            <person name="Dimitrov K.M."/>
            <person name="Suarez D.L."/>
            <person name="Swayne D.E."/>
        </authorList>
    </citation>
    <scope>NUCLEOTIDE SEQUENCE [LARGE SCALE GENOMIC DNA]</scope>
    <source>
        <strain evidence="13">Genome sequencing of Nitrospira japonica strain NJ11</strain>
    </source>
</reference>
<evidence type="ECO:0000256" key="11">
    <source>
        <dbReference type="PIRSR" id="PIRSR000460-1"/>
    </source>
</evidence>
<keyword evidence="7 13" id="KW-0808">Transferase</keyword>
<feature type="domain" description="DUF3417" evidence="12">
    <location>
        <begin position="14"/>
        <end position="123"/>
    </location>
</feature>
<feature type="modified residue" description="N6-(pyridoxal phosphate)lysine" evidence="11">
    <location>
        <position position="607"/>
    </location>
</feature>
<dbReference type="InterPro" id="IPR035090">
    <property type="entry name" value="Pyridoxal_P_attach_site"/>
</dbReference>
<dbReference type="OrthoDB" id="9760804at2"/>
<evidence type="ECO:0000256" key="1">
    <source>
        <dbReference type="ARBA" id="ARBA00001275"/>
    </source>
</evidence>
<sequence length="718" mass="81239">METTNIAQNPRAGLPLSLARLGELSQNLWWSWTLEARQLFETIDPTLWFLTQHNPVKLLADVKPERLARLAEDPSYLRQYSAVIKLFDQYLANGHSWFSTQHAASLKETIAYFSAEFGLHTSIPIYSGGLGILAGDHCKEASDLGVPLVGIGFMYPQGYFRQRISAEGWQEAAYAAFNRAESPIHPALTPSGEPCRIAVEIGGRTVAAVVWKVQVGRVPLYLIDTDVPENTPEHRALSARLYGGDQEMRLCQEILLGIGGVRVLRNLGIAPSVWHANEGHSAFLTLERLREFMQAGTSHAEASEIVRQSTVFTTHTPVPAGHDVFPHHLMDKYFSGFWDQIGLSREEFLGLGETPESRGQGFNMTALVMRLSAHLNGVSREHGRVSRQMWQHFWPGLPVEQVPIRSITNGIHAPTWISPDLHRLYSKSLSPMWAESCDDPAMWQRVADIPDHELWAVRQTMKRKLMGFIRERVRSGWMQGMLHPSQVLARGTLLDPEALTIGFARRFATYKRATLLFADLDRLKRLLHDQWRPVQLIFAGKAHPADEPGRYFIHEVMSYCQDHKLGGQVAFLEDYEMHMAKYLVQGVDIWLNTPRFPMEASGTSGMKAALNGALHFSVLDGWWQEGYNGANGWGIQPLADGDVDVQDRHDADQLYRLLEQEVVPLYYQRDIDGIPRGWLQLVKESIRTVAPVFCTKRMVKDYVEMLYTPAMARTPTIW</sequence>
<evidence type="ECO:0000256" key="5">
    <source>
        <dbReference type="ARBA" id="ARBA00022533"/>
    </source>
</evidence>
<proteinExistence type="inferred from homology"/>
<dbReference type="STRING" id="1325564.NSJP_2319"/>
<evidence type="ECO:0000259" key="12">
    <source>
        <dbReference type="Pfam" id="PF11897"/>
    </source>
</evidence>
<accession>A0A1W1I6B9</accession>
<dbReference type="InterPro" id="IPR024517">
    <property type="entry name" value="Glycogen_phosphorylase_DUF3417"/>
</dbReference>
<evidence type="ECO:0000256" key="2">
    <source>
        <dbReference type="ARBA" id="ARBA00001933"/>
    </source>
</evidence>
<dbReference type="AlphaFoldDB" id="A0A1W1I6B9"/>
<evidence type="ECO:0000256" key="7">
    <source>
        <dbReference type="ARBA" id="ARBA00022679"/>
    </source>
</evidence>
<comment type="cofactor">
    <cofactor evidence="2">
        <name>pyridoxal 5'-phosphate</name>
        <dbReference type="ChEBI" id="CHEBI:597326"/>
    </cofactor>
</comment>
<keyword evidence="9" id="KW-0119">Carbohydrate metabolism</keyword>
<dbReference type="PANTHER" id="PTHR42655">
    <property type="entry name" value="GLYCOGEN PHOSPHORYLASE"/>
    <property type="match status" value="1"/>
</dbReference>
<comment type="function">
    <text evidence="10">Phosphorylase is an important allosteric enzyme in carbohydrate metabolism. Enzymes from different sources differ in their regulatory mechanisms and in their natural substrates. However, all known phosphorylases share catalytic and structural properties.</text>
</comment>
<name>A0A1W1I6B9_9BACT</name>
<keyword evidence="5" id="KW-0021">Allosteric enzyme</keyword>
<dbReference type="Gene3D" id="3.40.50.2000">
    <property type="entry name" value="Glycogen Phosphorylase B"/>
    <property type="match status" value="3"/>
</dbReference>
<evidence type="ECO:0000256" key="6">
    <source>
        <dbReference type="ARBA" id="ARBA00022676"/>
    </source>
</evidence>
<keyword evidence="14" id="KW-1185">Reference proteome</keyword>
<dbReference type="GO" id="GO:0008184">
    <property type="term" value="F:glycogen phosphorylase activity"/>
    <property type="evidence" value="ECO:0007669"/>
    <property type="project" value="InterPro"/>
</dbReference>
<evidence type="ECO:0000256" key="3">
    <source>
        <dbReference type="ARBA" id="ARBA00006047"/>
    </source>
</evidence>
<dbReference type="Pfam" id="PF00343">
    <property type="entry name" value="Phosphorylase"/>
    <property type="match status" value="1"/>
</dbReference>
<evidence type="ECO:0000256" key="8">
    <source>
        <dbReference type="ARBA" id="ARBA00022898"/>
    </source>
</evidence>
<dbReference type="InterPro" id="IPR011834">
    <property type="entry name" value="Agluc_phsphrylas"/>
</dbReference>
<evidence type="ECO:0000256" key="4">
    <source>
        <dbReference type="ARBA" id="ARBA00012591"/>
    </source>
</evidence>
<dbReference type="InterPro" id="IPR000811">
    <property type="entry name" value="Glyco_trans_35"/>
</dbReference>
<comment type="catalytic activity">
    <reaction evidence="1">
        <text>[(1-&gt;4)-alpha-D-glucosyl](n) + phosphate = [(1-&gt;4)-alpha-D-glucosyl](n-1) + alpha-D-glucose 1-phosphate</text>
        <dbReference type="Rhea" id="RHEA:41732"/>
        <dbReference type="Rhea" id="RHEA-COMP:9584"/>
        <dbReference type="Rhea" id="RHEA-COMP:9586"/>
        <dbReference type="ChEBI" id="CHEBI:15444"/>
        <dbReference type="ChEBI" id="CHEBI:43474"/>
        <dbReference type="ChEBI" id="CHEBI:58601"/>
        <dbReference type="EC" id="2.4.1.1"/>
    </reaction>
</comment>
<dbReference type="GO" id="GO:0005975">
    <property type="term" value="P:carbohydrate metabolic process"/>
    <property type="evidence" value="ECO:0007669"/>
    <property type="project" value="InterPro"/>
</dbReference>
<dbReference type="SUPFAM" id="SSF53756">
    <property type="entry name" value="UDP-Glycosyltransferase/glycogen phosphorylase"/>
    <property type="match status" value="1"/>
</dbReference>
<keyword evidence="6 13" id="KW-0328">Glycosyltransferase</keyword>
<protein>
    <recommendedName>
        <fullName evidence="4">glycogen phosphorylase</fullName>
        <ecNumber evidence="4">2.4.1.1</ecNumber>
    </recommendedName>
</protein>
<dbReference type="KEGG" id="nja:NSJP_2319"/>
<evidence type="ECO:0000313" key="14">
    <source>
        <dbReference type="Proteomes" id="UP000192042"/>
    </source>
</evidence>
<dbReference type="PIRSF" id="PIRSF000460">
    <property type="entry name" value="Pprylas_GlgP"/>
    <property type="match status" value="1"/>
</dbReference>
<gene>
    <name evidence="13" type="primary">glgP</name>
    <name evidence="13" type="ORF">NSJP_2319</name>
</gene>
<dbReference type="PROSITE" id="PS00102">
    <property type="entry name" value="PHOSPHORYLASE"/>
    <property type="match status" value="1"/>
</dbReference>